<feature type="chain" id="PRO_5045329867" description="Argininosuccinate lyase" evidence="1">
    <location>
        <begin position="20"/>
        <end position="45"/>
    </location>
</feature>
<protein>
    <recommendedName>
        <fullName evidence="4">Argininosuccinate lyase</fullName>
    </recommendedName>
</protein>
<dbReference type="Proteomes" id="UP001431784">
    <property type="component" value="Unassembled WGS sequence"/>
</dbReference>
<reference evidence="2" key="1">
    <citation type="submission" date="2023-02" db="EMBL/GenBank/DDBJ databases">
        <title>Description of Roseinatronobacter alkalisoli sp. nov., an alkaliphilic bacerium isolated from soda soil.</title>
        <authorList>
            <person name="Wei W."/>
        </authorList>
    </citation>
    <scope>NUCLEOTIDE SEQUENCE</scope>
    <source>
        <strain evidence="2">HJB301</strain>
    </source>
</reference>
<accession>A0ABT5T528</accession>
<evidence type="ECO:0000313" key="3">
    <source>
        <dbReference type="Proteomes" id="UP001431784"/>
    </source>
</evidence>
<keyword evidence="1" id="KW-0732">Signal</keyword>
<gene>
    <name evidence="2" type="ORF">PUT78_03865</name>
</gene>
<feature type="signal peptide" evidence="1">
    <location>
        <begin position="1"/>
        <end position="19"/>
    </location>
</feature>
<comment type="caution">
    <text evidence="2">The sequence shown here is derived from an EMBL/GenBank/DDBJ whole genome shotgun (WGS) entry which is preliminary data.</text>
</comment>
<evidence type="ECO:0000313" key="2">
    <source>
        <dbReference type="EMBL" id="MDD7970227.1"/>
    </source>
</evidence>
<evidence type="ECO:0008006" key="4">
    <source>
        <dbReference type="Google" id="ProtNLM"/>
    </source>
</evidence>
<name>A0ABT5T528_9RHOB</name>
<dbReference type="RefSeq" id="WP_274350821.1">
    <property type="nucleotide sequence ID" value="NZ_JAQZSM010000002.1"/>
</dbReference>
<dbReference type="PROSITE" id="PS51257">
    <property type="entry name" value="PROKAR_LIPOPROTEIN"/>
    <property type="match status" value="1"/>
</dbReference>
<sequence>MKYAALALVIALAACGADAPPRHDDPSAPPIGISGEVRIGVATDL</sequence>
<proteinExistence type="predicted"/>
<dbReference type="EMBL" id="JAQZSM010000002">
    <property type="protein sequence ID" value="MDD7970227.1"/>
    <property type="molecule type" value="Genomic_DNA"/>
</dbReference>
<organism evidence="2 3">
    <name type="scientific">Roseinatronobacter alkalisoli</name>
    <dbReference type="NCBI Taxonomy" id="3028235"/>
    <lineage>
        <taxon>Bacteria</taxon>
        <taxon>Pseudomonadati</taxon>
        <taxon>Pseudomonadota</taxon>
        <taxon>Alphaproteobacteria</taxon>
        <taxon>Rhodobacterales</taxon>
        <taxon>Paracoccaceae</taxon>
        <taxon>Roseinatronobacter</taxon>
    </lineage>
</organism>
<keyword evidence="3" id="KW-1185">Reference proteome</keyword>
<evidence type="ECO:0000256" key="1">
    <source>
        <dbReference type="SAM" id="SignalP"/>
    </source>
</evidence>